<dbReference type="Proteomes" id="UP001168990">
    <property type="component" value="Unassembled WGS sequence"/>
</dbReference>
<organism evidence="4 5">
    <name type="scientific">Microctonus aethiopoides</name>
    <dbReference type="NCBI Taxonomy" id="144406"/>
    <lineage>
        <taxon>Eukaryota</taxon>
        <taxon>Metazoa</taxon>
        <taxon>Ecdysozoa</taxon>
        <taxon>Arthropoda</taxon>
        <taxon>Hexapoda</taxon>
        <taxon>Insecta</taxon>
        <taxon>Pterygota</taxon>
        <taxon>Neoptera</taxon>
        <taxon>Endopterygota</taxon>
        <taxon>Hymenoptera</taxon>
        <taxon>Apocrita</taxon>
        <taxon>Ichneumonoidea</taxon>
        <taxon>Braconidae</taxon>
        <taxon>Euphorinae</taxon>
        <taxon>Microctonus</taxon>
    </lineage>
</organism>
<comment type="caution">
    <text evidence="4">The sequence shown here is derived from an EMBL/GenBank/DDBJ whole genome shotgun (WGS) entry which is preliminary data.</text>
</comment>
<dbReference type="Pfam" id="PF09631">
    <property type="entry name" value="Sen15"/>
    <property type="match status" value="1"/>
</dbReference>
<evidence type="ECO:0000256" key="1">
    <source>
        <dbReference type="ARBA" id="ARBA00006091"/>
    </source>
</evidence>
<reference evidence="4" key="1">
    <citation type="journal article" date="2023" name="bioRxiv">
        <title>Scaffold-level genome assemblies of two parasitoid biocontrol wasps reveal the parthenogenesis mechanism and an associated novel virus.</title>
        <authorList>
            <person name="Inwood S."/>
            <person name="Skelly J."/>
            <person name="Guhlin J."/>
            <person name="Harrop T."/>
            <person name="Goldson S."/>
            <person name="Dearden P."/>
        </authorList>
    </citation>
    <scope>NUCLEOTIDE SEQUENCE</scope>
    <source>
        <strain evidence="4">Irish</strain>
        <tissue evidence="4">Whole body</tissue>
    </source>
</reference>
<dbReference type="AlphaFoldDB" id="A0AA39KXU0"/>
<evidence type="ECO:0000256" key="2">
    <source>
        <dbReference type="ARBA" id="ARBA00022694"/>
    </source>
</evidence>
<reference evidence="4" key="2">
    <citation type="submission" date="2023-03" db="EMBL/GenBank/DDBJ databases">
        <authorList>
            <person name="Inwood S.N."/>
            <person name="Skelly J.G."/>
            <person name="Guhlin J."/>
            <person name="Harrop T.W.R."/>
            <person name="Goldson S.G."/>
            <person name="Dearden P.K."/>
        </authorList>
    </citation>
    <scope>NUCLEOTIDE SEQUENCE</scope>
    <source>
        <strain evidence="4">Irish</strain>
        <tissue evidence="4">Whole body</tissue>
    </source>
</reference>
<feature type="domain" description="tRNA-splicing endonuclease subunit Sen15" evidence="3">
    <location>
        <begin position="29"/>
        <end position="117"/>
    </location>
</feature>
<dbReference type="InterPro" id="IPR018593">
    <property type="entry name" value="tRNA-endonuc_su_Sen15"/>
</dbReference>
<evidence type="ECO:0000313" key="5">
    <source>
        <dbReference type="Proteomes" id="UP001168990"/>
    </source>
</evidence>
<dbReference type="SUPFAM" id="SSF53032">
    <property type="entry name" value="tRNA-intron endonuclease catalytic domain-like"/>
    <property type="match status" value="1"/>
</dbReference>
<keyword evidence="5" id="KW-1185">Reference proteome</keyword>
<sequence length="159" mass="18869">MYDICHPSYYKIGKLGCRDELKIATAFYVYIELCEGRRLWDIEYKYEPELDLIYLTAKKCKNTPTNIYIPWPTKNNIKLHDIEDIQNKLNCTCFTLVVKSGESTSIFYEVTRGMKKPLGPHEVGEKREKHRRKLVLEREIKRNSRNLYELAKSNDEENN</sequence>
<dbReference type="GO" id="GO:0005634">
    <property type="term" value="C:nucleus"/>
    <property type="evidence" value="ECO:0007669"/>
    <property type="project" value="UniProtKB-ARBA"/>
</dbReference>
<dbReference type="InterPro" id="IPR011856">
    <property type="entry name" value="tRNA_endonuc-like_dom_sf"/>
</dbReference>
<dbReference type="PANTHER" id="PTHR28582">
    <property type="entry name" value="TRNA-SPLICING ENDONUCLEASE SUBUNIT SEN15"/>
    <property type="match status" value="1"/>
</dbReference>
<name>A0AA39KXU0_9HYME</name>
<protein>
    <recommendedName>
        <fullName evidence="3">tRNA-splicing endonuclease subunit Sen15 domain-containing protein</fullName>
    </recommendedName>
</protein>
<gene>
    <name evidence="4" type="ORF">PV328_001647</name>
</gene>
<proteinExistence type="inferred from homology"/>
<dbReference type="InterPro" id="IPR036167">
    <property type="entry name" value="tRNA_intron_Endo_cat-like_sf"/>
</dbReference>
<dbReference type="EMBL" id="JAQQBS010000001">
    <property type="protein sequence ID" value="KAK0177611.1"/>
    <property type="molecule type" value="Genomic_DNA"/>
</dbReference>
<dbReference type="GO" id="GO:0006388">
    <property type="term" value="P:tRNA splicing, via endonucleolytic cleavage and ligation"/>
    <property type="evidence" value="ECO:0007669"/>
    <property type="project" value="InterPro"/>
</dbReference>
<dbReference type="GO" id="GO:0003676">
    <property type="term" value="F:nucleic acid binding"/>
    <property type="evidence" value="ECO:0007669"/>
    <property type="project" value="InterPro"/>
</dbReference>
<dbReference type="PANTHER" id="PTHR28582:SF1">
    <property type="entry name" value="TRNA-SPLICING ENDONUCLEASE SUBUNIT SEN15"/>
    <property type="match status" value="1"/>
</dbReference>
<comment type="similarity">
    <text evidence="1">Belongs to the SEN15 family.</text>
</comment>
<keyword evidence="2" id="KW-0819">tRNA processing</keyword>
<evidence type="ECO:0000259" key="3">
    <source>
        <dbReference type="Pfam" id="PF09631"/>
    </source>
</evidence>
<evidence type="ECO:0000313" key="4">
    <source>
        <dbReference type="EMBL" id="KAK0177611.1"/>
    </source>
</evidence>
<dbReference type="Gene3D" id="3.40.1350.10">
    <property type="match status" value="1"/>
</dbReference>
<accession>A0AA39KXU0</accession>